<feature type="domain" description="GtrA/DPMS transmembrane" evidence="7">
    <location>
        <begin position="10"/>
        <end position="117"/>
    </location>
</feature>
<proteinExistence type="inferred from homology"/>
<gene>
    <name evidence="8" type="ORF">HW450_02660</name>
</gene>
<evidence type="ECO:0000256" key="4">
    <source>
        <dbReference type="ARBA" id="ARBA00022989"/>
    </source>
</evidence>
<reference evidence="8 9" key="1">
    <citation type="submission" date="2020-07" db="EMBL/GenBank/DDBJ databases">
        <title>non toxigenic Corynebacterium sp. nov from a clinical source.</title>
        <authorList>
            <person name="Bernier A.-M."/>
            <person name="Bernard K."/>
        </authorList>
    </citation>
    <scope>NUCLEOTIDE SEQUENCE [LARGE SCALE GENOMIC DNA]</scope>
    <source>
        <strain evidence="9">NML 93-0612</strain>
    </source>
</reference>
<evidence type="ECO:0000256" key="3">
    <source>
        <dbReference type="ARBA" id="ARBA00022692"/>
    </source>
</evidence>
<dbReference type="InterPro" id="IPR007267">
    <property type="entry name" value="GtrA_DPMS_TM"/>
</dbReference>
<dbReference type="InterPro" id="IPR051401">
    <property type="entry name" value="GtrA_CellWall_Glycosyl"/>
</dbReference>
<evidence type="ECO:0000256" key="1">
    <source>
        <dbReference type="ARBA" id="ARBA00004141"/>
    </source>
</evidence>
<dbReference type="Pfam" id="PF04138">
    <property type="entry name" value="GtrA_DPMS_TM"/>
    <property type="match status" value="1"/>
</dbReference>
<comment type="similarity">
    <text evidence="2">Belongs to the GtrA family.</text>
</comment>
<dbReference type="PANTHER" id="PTHR38459:SF1">
    <property type="entry name" value="PROPHAGE BACTOPRENOL-LINKED GLUCOSE TRANSLOCASE HOMOLOG"/>
    <property type="match status" value="1"/>
</dbReference>
<dbReference type="PANTHER" id="PTHR38459">
    <property type="entry name" value="PROPHAGE BACTOPRENOL-LINKED GLUCOSE TRANSLOCASE HOMOLOG"/>
    <property type="match status" value="1"/>
</dbReference>
<evidence type="ECO:0000313" key="8">
    <source>
        <dbReference type="EMBL" id="QMV86420.1"/>
    </source>
</evidence>
<evidence type="ECO:0000256" key="5">
    <source>
        <dbReference type="ARBA" id="ARBA00023136"/>
    </source>
</evidence>
<feature type="transmembrane region" description="Helical" evidence="6">
    <location>
        <begin position="12"/>
        <end position="35"/>
    </location>
</feature>
<keyword evidence="3 6" id="KW-0812">Transmembrane</keyword>
<feature type="transmembrane region" description="Helical" evidence="6">
    <location>
        <begin position="137"/>
        <end position="156"/>
    </location>
</feature>
<evidence type="ECO:0000313" key="9">
    <source>
        <dbReference type="Proteomes" id="UP000515570"/>
    </source>
</evidence>
<evidence type="ECO:0000256" key="2">
    <source>
        <dbReference type="ARBA" id="ARBA00009399"/>
    </source>
</evidence>
<dbReference type="EMBL" id="CP059833">
    <property type="protein sequence ID" value="QMV86420.1"/>
    <property type="molecule type" value="Genomic_DNA"/>
</dbReference>
<feature type="transmembrane region" description="Helical" evidence="6">
    <location>
        <begin position="55"/>
        <end position="73"/>
    </location>
</feature>
<dbReference type="GO" id="GO:0000271">
    <property type="term" value="P:polysaccharide biosynthetic process"/>
    <property type="evidence" value="ECO:0007669"/>
    <property type="project" value="InterPro"/>
</dbReference>
<evidence type="ECO:0000256" key="6">
    <source>
        <dbReference type="SAM" id="Phobius"/>
    </source>
</evidence>
<organism evidence="8 9">
    <name type="scientific">Corynebacterium hindlerae</name>
    <dbReference type="NCBI Taxonomy" id="699041"/>
    <lineage>
        <taxon>Bacteria</taxon>
        <taxon>Bacillati</taxon>
        <taxon>Actinomycetota</taxon>
        <taxon>Actinomycetes</taxon>
        <taxon>Mycobacteriales</taxon>
        <taxon>Corynebacteriaceae</taxon>
        <taxon>Corynebacterium</taxon>
    </lineage>
</organism>
<keyword evidence="4 6" id="KW-1133">Transmembrane helix</keyword>
<comment type="subcellular location">
    <subcellularLocation>
        <location evidence="1">Membrane</location>
        <topology evidence="1">Multi-pass membrane protein</topology>
    </subcellularLocation>
</comment>
<name>A0A7G5FIH9_9CORY</name>
<dbReference type="AlphaFoldDB" id="A0A7G5FIH9"/>
<feature type="transmembrane region" description="Helical" evidence="6">
    <location>
        <begin position="94"/>
        <end position="117"/>
    </location>
</feature>
<dbReference type="Proteomes" id="UP000515570">
    <property type="component" value="Chromosome"/>
</dbReference>
<keyword evidence="9" id="KW-1185">Reference proteome</keyword>
<dbReference type="GO" id="GO:0005886">
    <property type="term" value="C:plasma membrane"/>
    <property type="evidence" value="ECO:0007669"/>
    <property type="project" value="TreeGrafter"/>
</dbReference>
<evidence type="ECO:0000259" key="7">
    <source>
        <dbReference type="Pfam" id="PF04138"/>
    </source>
</evidence>
<sequence length="177" mass="19804">MRTNTRQFIKFGIVGGSGVPVNLLVAYLALKISVFSGGPDYHEAVLGIPGTPFNIRGFHVFQAIAFLVANMWNYQLNRTWTFGGLEKRSWLRGFFPFLTTGLLALLVQMAVSTLMLNPTSPLALPDFLDDSSGLKNRFYWAQAISILVAMPVNFIINKLWAFRTKKPTHVVIEADPR</sequence>
<protein>
    <submittedName>
        <fullName evidence="8">GtrA family protein</fullName>
    </submittedName>
</protein>
<accession>A0A7G5FIH9</accession>
<keyword evidence="5 6" id="KW-0472">Membrane</keyword>